<dbReference type="GeneID" id="20668230"/>
<dbReference type="PANTHER" id="PTHR24409:SF356">
    <property type="entry name" value="C2H2 FINGER DOMAIN TRANSCRIPTION FACTOR (EUROFUNG)"/>
    <property type="match status" value="1"/>
</dbReference>
<dbReference type="Proteomes" id="UP000030671">
    <property type="component" value="Unassembled WGS sequence"/>
</dbReference>
<reference evidence="7 8" key="1">
    <citation type="journal article" date="2012" name="New Phytol.">
        <title>Insight into trade-off between wood decay and parasitism from the genome of a fungal forest pathogen.</title>
        <authorList>
            <person name="Olson A."/>
            <person name="Aerts A."/>
            <person name="Asiegbu F."/>
            <person name="Belbahri L."/>
            <person name="Bouzid O."/>
            <person name="Broberg A."/>
            <person name="Canback B."/>
            <person name="Coutinho P.M."/>
            <person name="Cullen D."/>
            <person name="Dalman K."/>
            <person name="Deflorio G."/>
            <person name="van Diepen L.T."/>
            <person name="Dunand C."/>
            <person name="Duplessis S."/>
            <person name="Durling M."/>
            <person name="Gonthier P."/>
            <person name="Grimwood J."/>
            <person name="Fossdal C.G."/>
            <person name="Hansson D."/>
            <person name="Henrissat B."/>
            <person name="Hietala A."/>
            <person name="Himmelstrand K."/>
            <person name="Hoffmeister D."/>
            <person name="Hogberg N."/>
            <person name="James T.Y."/>
            <person name="Karlsson M."/>
            <person name="Kohler A."/>
            <person name="Kues U."/>
            <person name="Lee Y.H."/>
            <person name="Lin Y.C."/>
            <person name="Lind M."/>
            <person name="Lindquist E."/>
            <person name="Lombard V."/>
            <person name="Lucas S."/>
            <person name="Lunden K."/>
            <person name="Morin E."/>
            <person name="Murat C."/>
            <person name="Park J."/>
            <person name="Raffaello T."/>
            <person name="Rouze P."/>
            <person name="Salamov A."/>
            <person name="Schmutz J."/>
            <person name="Solheim H."/>
            <person name="Stahlberg J."/>
            <person name="Velez H."/>
            <person name="de Vries R.P."/>
            <person name="Wiebenga A."/>
            <person name="Woodward S."/>
            <person name="Yakovlev I."/>
            <person name="Garbelotto M."/>
            <person name="Martin F."/>
            <person name="Grigoriev I.V."/>
            <person name="Stenlid J."/>
        </authorList>
    </citation>
    <scope>NUCLEOTIDE SEQUENCE [LARGE SCALE GENOMIC DNA]</scope>
    <source>
        <strain evidence="7 8">TC 32-1</strain>
    </source>
</reference>
<dbReference type="STRING" id="747525.W4K525"/>
<dbReference type="HOGENOM" id="CLU_075838_1_1_1"/>
<dbReference type="AlphaFoldDB" id="W4K525"/>
<evidence type="ECO:0000256" key="1">
    <source>
        <dbReference type="ARBA" id="ARBA00022723"/>
    </source>
</evidence>
<evidence type="ECO:0000313" key="8">
    <source>
        <dbReference type="Proteomes" id="UP000030671"/>
    </source>
</evidence>
<dbReference type="InterPro" id="IPR013087">
    <property type="entry name" value="Znf_C2H2_type"/>
</dbReference>
<evidence type="ECO:0000259" key="6">
    <source>
        <dbReference type="PROSITE" id="PS50157"/>
    </source>
</evidence>
<dbReference type="GO" id="GO:0005634">
    <property type="term" value="C:nucleus"/>
    <property type="evidence" value="ECO:0007669"/>
    <property type="project" value="TreeGrafter"/>
</dbReference>
<dbReference type="KEGG" id="hir:HETIRDRAFT_169657"/>
<feature type="domain" description="C2H2-type" evidence="6">
    <location>
        <begin position="201"/>
        <end position="230"/>
    </location>
</feature>
<keyword evidence="1" id="KW-0479">Metal-binding</keyword>
<dbReference type="SMART" id="SM00355">
    <property type="entry name" value="ZnF_C2H2"/>
    <property type="match status" value="6"/>
</dbReference>
<dbReference type="RefSeq" id="XP_009547610.1">
    <property type="nucleotide sequence ID" value="XM_009549315.1"/>
</dbReference>
<evidence type="ECO:0000256" key="3">
    <source>
        <dbReference type="ARBA" id="ARBA00022771"/>
    </source>
</evidence>
<protein>
    <recommendedName>
        <fullName evidence="6">C2H2-type domain-containing protein</fullName>
    </recommendedName>
</protein>
<dbReference type="eggNOG" id="KOG1721">
    <property type="taxonomic scope" value="Eukaryota"/>
</dbReference>
<proteinExistence type="predicted"/>
<dbReference type="GO" id="GO:0000977">
    <property type="term" value="F:RNA polymerase II transcription regulatory region sequence-specific DNA binding"/>
    <property type="evidence" value="ECO:0007669"/>
    <property type="project" value="TreeGrafter"/>
</dbReference>
<dbReference type="SUPFAM" id="SSF57667">
    <property type="entry name" value="beta-beta-alpha zinc fingers"/>
    <property type="match status" value="2"/>
</dbReference>
<dbReference type="GO" id="GO:0000981">
    <property type="term" value="F:DNA-binding transcription factor activity, RNA polymerase II-specific"/>
    <property type="evidence" value="ECO:0007669"/>
    <property type="project" value="TreeGrafter"/>
</dbReference>
<accession>W4K525</accession>
<dbReference type="GO" id="GO:0008270">
    <property type="term" value="F:zinc ion binding"/>
    <property type="evidence" value="ECO:0007669"/>
    <property type="project" value="UniProtKB-KW"/>
</dbReference>
<dbReference type="Pfam" id="PF12874">
    <property type="entry name" value="zf-met"/>
    <property type="match status" value="1"/>
</dbReference>
<gene>
    <name evidence="7" type="ORF">HETIRDRAFT_169657</name>
</gene>
<dbReference type="InterPro" id="IPR036236">
    <property type="entry name" value="Znf_C2H2_sf"/>
</dbReference>
<keyword evidence="4" id="KW-0862">Zinc</keyword>
<dbReference type="PANTHER" id="PTHR24409">
    <property type="entry name" value="ZINC FINGER PROTEIN 142"/>
    <property type="match status" value="1"/>
</dbReference>
<dbReference type="EMBL" id="KI925459">
    <property type="protein sequence ID" value="ETW80918.1"/>
    <property type="molecule type" value="Genomic_DNA"/>
</dbReference>
<dbReference type="Gene3D" id="3.30.160.60">
    <property type="entry name" value="Classic Zinc Finger"/>
    <property type="match status" value="2"/>
</dbReference>
<keyword evidence="2" id="KW-0677">Repeat</keyword>
<evidence type="ECO:0000313" key="7">
    <source>
        <dbReference type="EMBL" id="ETW80918.1"/>
    </source>
</evidence>
<dbReference type="InParanoid" id="W4K525"/>
<dbReference type="PROSITE" id="PS00028">
    <property type="entry name" value="ZINC_FINGER_C2H2_1"/>
    <property type="match status" value="2"/>
</dbReference>
<dbReference type="OrthoDB" id="6077919at2759"/>
<evidence type="ECO:0000256" key="2">
    <source>
        <dbReference type="ARBA" id="ARBA00022737"/>
    </source>
</evidence>
<organism evidence="7 8">
    <name type="scientific">Heterobasidion irregulare (strain TC 32-1)</name>
    <dbReference type="NCBI Taxonomy" id="747525"/>
    <lineage>
        <taxon>Eukaryota</taxon>
        <taxon>Fungi</taxon>
        <taxon>Dikarya</taxon>
        <taxon>Basidiomycota</taxon>
        <taxon>Agaricomycotina</taxon>
        <taxon>Agaricomycetes</taxon>
        <taxon>Russulales</taxon>
        <taxon>Bondarzewiaceae</taxon>
        <taxon>Heterobasidion</taxon>
        <taxon>Heterobasidion annosum species complex</taxon>
    </lineage>
</organism>
<name>W4K525_HETIT</name>
<keyword evidence="8" id="KW-1185">Reference proteome</keyword>
<evidence type="ECO:0000256" key="4">
    <source>
        <dbReference type="ARBA" id="ARBA00022833"/>
    </source>
</evidence>
<evidence type="ECO:0000256" key="5">
    <source>
        <dbReference type="PROSITE-ProRule" id="PRU00042"/>
    </source>
</evidence>
<sequence>MSTCIQCFRYFPHEQAWHAHCRDKADHNYCIECRQLFLHVGLLWQVGTHLQYSPAHHDGYYHASETAAFCCQGCRKWFISREHLYQHLASSPRHNWCFICSRDFGSELALNQHSSSRTHKERDLRCPLCGSMFKFPSSIALHIESGACNNISRHQVTSAVHALNIAPTISLSHRIAGPGGPPRRTMIQYSATEQAFNGSGYECYLCHRIFRTLASLNTHLESAAHDDDEFQCPKCKNTFTLISGLIQHIESEVCGAARFKQVEDIATQLTGQFTRLLRY</sequence>
<keyword evidence="3 5" id="KW-0863">Zinc-finger</keyword>
<dbReference type="PROSITE" id="PS50157">
    <property type="entry name" value="ZINC_FINGER_C2H2_2"/>
    <property type="match status" value="1"/>
</dbReference>